<dbReference type="Proteomes" id="UP000230423">
    <property type="component" value="Unassembled WGS sequence"/>
</dbReference>
<sequence>MPAEESCPSGSRAATFRHIFGQSAQRSEWFDWGAALGSNVAANPKFIAVAIDGGAGGQIV</sequence>
<gene>
    <name evidence="4" type="ORF">TELCIR_19468</name>
</gene>
<evidence type="ECO:0000259" key="3">
    <source>
        <dbReference type="Pfam" id="PF08953"/>
    </source>
</evidence>
<dbReference type="Pfam" id="PF08953">
    <property type="entry name" value="DUF1899"/>
    <property type="match status" value="1"/>
</dbReference>
<proteinExistence type="predicted"/>
<name>A0A2G9TP29_TELCI</name>
<feature type="non-terminal residue" evidence="4">
    <location>
        <position position="60"/>
    </location>
</feature>
<feature type="domain" description="DUF1899" evidence="3">
    <location>
        <begin position="11"/>
        <end position="59"/>
    </location>
</feature>
<dbReference type="EMBL" id="KZ358895">
    <property type="protein sequence ID" value="PIO59080.1"/>
    <property type="molecule type" value="Genomic_DNA"/>
</dbReference>
<evidence type="ECO:0000313" key="5">
    <source>
        <dbReference type="Proteomes" id="UP000230423"/>
    </source>
</evidence>
<dbReference type="InterPro" id="IPR015048">
    <property type="entry name" value="DUF1899"/>
</dbReference>
<dbReference type="AlphaFoldDB" id="A0A2G9TP29"/>
<keyword evidence="2" id="KW-0677">Repeat</keyword>
<reference evidence="4 5" key="1">
    <citation type="submission" date="2015-09" db="EMBL/GenBank/DDBJ databases">
        <title>Draft genome of the parasitic nematode Teladorsagia circumcincta isolate WARC Sus (inbred).</title>
        <authorList>
            <person name="Mitreva M."/>
        </authorList>
    </citation>
    <scope>NUCLEOTIDE SEQUENCE [LARGE SCALE GENOMIC DNA]</scope>
    <source>
        <strain evidence="4 5">S</strain>
    </source>
</reference>
<organism evidence="4 5">
    <name type="scientific">Teladorsagia circumcincta</name>
    <name type="common">Brown stomach worm</name>
    <name type="synonym">Ostertagia circumcincta</name>
    <dbReference type="NCBI Taxonomy" id="45464"/>
    <lineage>
        <taxon>Eukaryota</taxon>
        <taxon>Metazoa</taxon>
        <taxon>Ecdysozoa</taxon>
        <taxon>Nematoda</taxon>
        <taxon>Chromadorea</taxon>
        <taxon>Rhabditida</taxon>
        <taxon>Rhabditina</taxon>
        <taxon>Rhabditomorpha</taxon>
        <taxon>Strongyloidea</taxon>
        <taxon>Trichostrongylidae</taxon>
        <taxon>Teladorsagia</taxon>
    </lineage>
</organism>
<accession>A0A2G9TP29</accession>
<evidence type="ECO:0000256" key="2">
    <source>
        <dbReference type="ARBA" id="ARBA00022737"/>
    </source>
</evidence>
<dbReference type="OrthoDB" id="1850764at2759"/>
<evidence type="ECO:0000256" key="1">
    <source>
        <dbReference type="ARBA" id="ARBA00022574"/>
    </source>
</evidence>
<keyword evidence="1" id="KW-0853">WD repeat</keyword>
<keyword evidence="5" id="KW-1185">Reference proteome</keyword>
<evidence type="ECO:0000313" key="4">
    <source>
        <dbReference type="EMBL" id="PIO59080.1"/>
    </source>
</evidence>
<protein>
    <recommendedName>
        <fullName evidence="3">DUF1899 domain-containing protein</fullName>
    </recommendedName>
</protein>